<organism evidence="2">
    <name type="scientific">marine sediment metagenome</name>
    <dbReference type="NCBI Taxonomy" id="412755"/>
    <lineage>
        <taxon>unclassified sequences</taxon>
        <taxon>metagenomes</taxon>
        <taxon>ecological metagenomes</taxon>
    </lineage>
</organism>
<evidence type="ECO:0000313" key="2">
    <source>
        <dbReference type="EMBL" id="KKL27886.1"/>
    </source>
</evidence>
<dbReference type="SUPFAM" id="SSF64182">
    <property type="entry name" value="DHH phosphoesterases"/>
    <property type="match status" value="1"/>
</dbReference>
<dbReference type="EMBL" id="LAZR01035299">
    <property type="protein sequence ID" value="KKL27886.1"/>
    <property type="molecule type" value="Genomic_DNA"/>
</dbReference>
<proteinExistence type="predicted"/>
<accession>A0A0F9EDG1</accession>
<reference evidence="2" key="1">
    <citation type="journal article" date="2015" name="Nature">
        <title>Complex archaea that bridge the gap between prokaryotes and eukaryotes.</title>
        <authorList>
            <person name="Spang A."/>
            <person name="Saw J.H."/>
            <person name="Jorgensen S.L."/>
            <person name="Zaremba-Niedzwiedzka K."/>
            <person name="Martijn J."/>
            <person name="Lind A.E."/>
            <person name="van Eijk R."/>
            <person name="Schleper C."/>
            <person name="Guy L."/>
            <person name="Ettema T.J."/>
        </authorList>
    </citation>
    <scope>NUCLEOTIDE SEQUENCE</scope>
</reference>
<sequence length="187" mass="21265">MTISSTERLNHFYQQFSHDDRVLIVINADPDAIACSMAIKRLLWRKVSMVTVSNINTIDRPDNIAMIRLLGVHLVHVDKIDGLQFNRIVMVDSQPDHHESFASFTPDVIIDHHPKTGATAPFQDIRPHYGASATIMTEYLRAAKIKPSTKLATGLFHAIKTDTSNFERQTLIEDIRAFQFLFKHTNV</sequence>
<dbReference type="AlphaFoldDB" id="A0A0F9EDG1"/>
<name>A0A0F9EDG1_9ZZZZ</name>
<dbReference type="Gene3D" id="3.90.1640.10">
    <property type="entry name" value="inorganic pyrophosphatase (n-terminal core)"/>
    <property type="match status" value="1"/>
</dbReference>
<feature type="non-terminal residue" evidence="2">
    <location>
        <position position="187"/>
    </location>
</feature>
<dbReference type="InterPro" id="IPR038763">
    <property type="entry name" value="DHH_sf"/>
</dbReference>
<dbReference type="PANTHER" id="PTHR47618">
    <property type="entry name" value="BIFUNCTIONAL OLIGORIBONUCLEASE AND PAP PHOSPHATASE NRNA"/>
    <property type="match status" value="1"/>
</dbReference>
<protein>
    <recommendedName>
        <fullName evidence="1">DDH domain-containing protein</fullName>
    </recommendedName>
</protein>
<feature type="domain" description="DDH" evidence="1">
    <location>
        <begin position="22"/>
        <end position="157"/>
    </location>
</feature>
<dbReference type="PANTHER" id="PTHR47618:SF1">
    <property type="entry name" value="BIFUNCTIONAL OLIGORIBONUCLEASE AND PAP PHOSPHATASE NRNA"/>
    <property type="match status" value="1"/>
</dbReference>
<dbReference type="Pfam" id="PF01368">
    <property type="entry name" value="DHH"/>
    <property type="match status" value="1"/>
</dbReference>
<dbReference type="InterPro" id="IPR051319">
    <property type="entry name" value="Oligoribo/pAp-PDE_c-di-AMP_PDE"/>
</dbReference>
<evidence type="ECO:0000259" key="1">
    <source>
        <dbReference type="Pfam" id="PF01368"/>
    </source>
</evidence>
<comment type="caution">
    <text evidence="2">The sequence shown here is derived from an EMBL/GenBank/DDBJ whole genome shotgun (WGS) entry which is preliminary data.</text>
</comment>
<dbReference type="InterPro" id="IPR001667">
    <property type="entry name" value="DDH_dom"/>
</dbReference>
<gene>
    <name evidence="2" type="ORF">LCGC14_2380680</name>
</gene>